<gene>
    <name evidence="6" type="ORF">B0A50_01278</name>
</gene>
<dbReference type="GO" id="GO:0016020">
    <property type="term" value="C:membrane"/>
    <property type="evidence" value="ECO:0007669"/>
    <property type="project" value="UniProtKB-SubCell"/>
</dbReference>
<feature type="transmembrane region" description="Helical" evidence="4">
    <location>
        <begin position="142"/>
        <end position="161"/>
    </location>
</feature>
<dbReference type="SUPFAM" id="SSF103473">
    <property type="entry name" value="MFS general substrate transporter"/>
    <property type="match status" value="1"/>
</dbReference>
<protein>
    <recommendedName>
        <fullName evidence="5">Major facilitator superfamily (MFS) profile domain-containing protein</fullName>
    </recommendedName>
</protein>
<evidence type="ECO:0000313" key="7">
    <source>
        <dbReference type="Proteomes" id="UP000308549"/>
    </source>
</evidence>
<dbReference type="AlphaFoldDB" id="A0A4U0UBC4"/>
<dbReference type="PANTHER" id="PTHR11360">
    <property type="entry name" value="MONOCARBOXYLATE TRANSPORTER"/>
    <property type="match status" value="1"/>
</dbReference>
<reference evidence="6 7" key="1">
    <citation type="submission" date="2017-03" db="EMBL/GenBank/DDBJ databases">
        <title>Genomes of endolithic fungi from Antarctica.</title>
        <authorList>
            <person name="Coleine C."/>
            <person name="Masonjones S."/>
            <person name="Stajich J.E."/>
        </authorList>
    </citation>
    <scope>NUCLEOTIDE SEQUENCE [LARGE SCALE GENOMIC DNA]</scope>
    <source>
        <strain evidence="6 7">CCFEE 6315</strain>
    </source>
</reference>
<feature type="transmembrane region" description="Helical" evidence="4">
    <location>
        <begin position="101"/>
        <end position="122"/>
    </location>
</feature>
<proteinExistence type="inferred from homology"/>
<feature type="transmembrane region" description="Helical" evidence="4">
    <location>
        <begin position="338"/>
        <end position="357"/>
    </location>
</feature>
<dbReference type="InterPro" id="IPR036259">
    <property type="entry name" value="MFS_trans_sf"/>
</dbReference>
<comment type="similarity">
    <text evidence="2">Belongs to the major facilitator superfamily. Monocarboxylate porter (TC 2.A.1.13) family.</text>
</comment>
<dbReference type="EMBL" id="NAJL01000006">
    <property type="protein sequence ID" value="TKA32032.1"/>
    <property type="molecule type" value="Genomic_DNA"/>
</dbReference>
<feature type="region of interest" description="Disordered" evidence="3">
    <location>
        <begin position="1"/>
        <end position="82"/>
    </location>
</feature>
<sequence>MSDSSGDVEKDYRYWTNDDRRHHNNDGASQEEEQPHLSHEQEVLREAAEPPFTETGGDDDDAATENDGRNNGETGAPLGPVVSAKPSVTNVKSVPNGGLTAWLQVVGAFFLFWNTWGIINTFGTYQTYYESGILASSSPSDISWIGSVQAFLLMLVGAITGPVYDAGYFRHLLIGGSLLSVFGQMMLSLCTKYWQVFLAQGICIGLGSGCLFVPAVAILSTYFSTKIATATGLAAAGSSLGGVVYPIVFYRLQPSIGFPWATRVLGFMMLATLGISNSVMRVRVPPTGRRKMLDLTAFKEPPYVFFVAGLFLAFMGLYAPFFYVQSYAIETGIANPRLAFYLLSIINATSTFGRIIPGYVGDYIGPLNMIIPCSLLAGVLCLCFMAAQGIAAVIVVCAFYGFFSGTLVSLPPTIFVTLTKSRAVIGTRMGMGFAIISIGLLVGTPIDGAILNNSGKYEYVWLFAGLLTIAGTLCIVGSRVTKGGISILKKV</sequence>
<keyword evidence="4" id="KW-1133">Transmembrane helix</keyword>
<dbReference type="Proteomes" id="UP000308549">
    <property type="component" value="Unassembled WGS sequence"/>
</dbReference>
<evidence type="ECO:0000259" key="5">
    <source>
        <dbReference type="PROSITE" id="PS50850"/>
    </source>
</evidence>
<feature type="compositionally biased region" description="Basic and acidic residues" evidence="3">
    <location>
        <begin position="33"/>
        <end position="48"/>
    </location>
</feature>
<dbReference type="InterPro" id="IPR020846">
    <property type="entry name" value="MFS_dom"/>
</dbReference>
<dbReference type="GO" id="GO:0022857">
    <property type="term" value="F:transmembrane transporter activity"/>
    <property type="evidence" value="ECO:0007669"/>
    <property type="project" value="InterPro"/>
</dbReference>
<evidence type="ECO:0000256" key="4">
    <source>
        <dbReference type="SAM" id="Phobius"/>
    </source>
</evidence>
<feature type="transmembrane region" description="Helical" evidence="4">
    <location>
        <begin position="193"/>
        <end position="220"/>
    </location>
</feature>
<evidence type="ECO:0000256" key="3">
    <source>
        <dbReference type="SAM" id="MobiDB-lite"/>
    </source>
</evidence>
<keyword evidence="4" id="KW-0472">Membrane</keyword>
<feature type="compositionally biased region" description="Basic and acidic residues" evidence="3">
    <location>
        <begin position="7"/>
        <end position="25"/>
    </location>
</feature>
<dbReference type="InterPro" id="IPR011701">
    <property type="entry name" value="MFS"/>
</dbReference>
<keyword evidence="7" id="KW-1185">Reference proteome</keyword>
<dbReference type="PANTHER" id="PTHR11360:SF234">
    <property type="entry name" value="MFS-TYPE TRANSPORTER DBAD-RELATED"/>
    <property type="match status" value="1"/>
</dbReference>
<feature type="transmembrane region" description="Helical" evidence="4">
    <location>
        <begin position="430"/>
        <end position="453"/>
    </location>
</feature>
<evidence type="ECO:0000313" key="6">
    <source>
        <dbReference type="EMBL" id="TKA32032.1"/>
    </source>
</evidence>
<evidence type="ECO:0000256" key="2">
    <source>
        <dbReference type="ARBA" id="ARBA00006727"/>
    </source>
</evidence>
<feature type="transmembrane region" description="Helical" evidence="4">
    <location>
        <begin position="168"/>
        <end position="187"/>
    </location>
</feature>
<evidence type="ECO:0000256" key="1">
    <source>
        <dbReference type="ARBA" id="ARBA00004141"/>
    </source>
</evidence>
<feature type="transmembrane region" description="Helical" evidence="4">
    <location>
        <begin position="393"/>
        <end position="418"/>
    </location>
</feature>
<feature type="transmembrane region" description="Helical" evidence="4">
    <location>
        <begin position="303"/>
        <end position="323"/>
    </location>
</feature>
<organism evidence="6 7">
    <name type="scientific">Salinomyces thailandicus</name>
    <dbReference type="NCBI Taxonomy" id="706561"/>
    <lineage>
        <taxon>Eukaryota</taxon>
        <taxon>Fungi</taxon>
        <taxon>Dikarya</taxon>
        <taxon>Ascomycota</taxon>
        <taxon>Pezizomycotina</taxon>
        <taxon>Dothideomycetes</taxon>
        <taxon>Dothideomycetidae</taxon>
        <taxon>Mycosphaerellales</taxon>
        <taxon>Teratosphaeriaceae</taxon>
        <taxon>Salinomyces</taxon>
    </lineage>
</organism>
<comment type="caution">
    <text evidence="6">The sequence shown here is derived from an EMBL/GenBank/DDBJ whole genome shotgun (WGS) entry which is preliminary data.</text>
</comment>
<feature type="transmembrane region" description="Helical" evidence="4">
    <location>
        <begin position="260"/>
        <end position="282"/>
    </location>
</feature>
<dbReference type="InterPro" id="IPR050327">
    <property type="entry name" value="Proton-linked_MCT"/>
</dbReference>
<feature type="domain" description="Major facilitator superfamily (MFS) profile" evidence="5">
    <location>
        <begin position="302"/>
        <end position="491"/>
    </location>
</feature>
<feature type="transmembrane region" description="Helical" evidence="4">
    <location>
        <begin position="227"/>
        <end position="248"/>
    </location>
</feature>
<dbReference type="Gene3D" id="1.20.1250.20">
    <property type="entry name" value="MFS general substrate transporter like domains"/>
    <property type="match status" value="2"/>
</dbReference>
<comment type="subcellular location">
    <subcellularLocation>
        <location evidence="1">Membrane</location>
        <topology evidence="1">Multi-pass membrane protein</topology>
    </subcellularLocation>
</comment>
<keyword evidence="4" id="KW-0812">Transmembrane</keyword>
<feature type="transmembrane region" description="Helical" evidence="4">
    <location>
        <begin position="459"/>
        <end position="480"/>
    </location>
</feature>
<name>A0A4U0UBC4_9PEZI</name>
<dbReference type="CDD" id="cd17352">
    <property type="entry name" value="MFS_MCT_SLC16"/>
    <property type="match status" value="1"/>
</dbReference>
<dbReference type="Pfam" id="PF07690">
    <property type="entry name" value="MFS_1"/>
    <property type="match status" value="1"/>
</dbReference>
<accession>A0A4U0UBC4</accession>
<dbReference type="OrthoDB" id="6509908at2759"/>
<dbReference type="PROSITE" id="PS50850">
    <property type="entry name" value="MFS"/>
    <property type="match status" value="1"/>
</dbReference>
<feature type="transmembrane region" description="Helical" evidence="4">
    <location>
        <begin position="369"/>
        <end position="387"/>
    </location>
</feature>